<dbReference type="EMBL" id="BRPL01000002">
    <property type="protein sequence ID" value="GLB46767.1"/>
    <property type="molecule type" value="Genomic_DNA"/>
</dbReference>
<dbReference type="PANTHER" id="PTHR45528">
    <property type="entry name" value="SENSOR HISTIDINE KINASE CPXA"/>
    <property type="match status" value="1"/>
</dbReference>
<dbReference type="InterPro" id="IPR050398">
    <property type="entry name" value="HssS/ArlS-like"/>
</dbReference>
<dbReference type="SMART" id="SM00388">
    <property type="entry name" value="HisKA"/>
    <property type="match status" value="1"/>
</dbReference>
<keyword evidence="5" id="KW-0597">Phosphoprotein</keyword>
<dbReference type="PROSITE" id="PS50885">
    <property type="entry name" value="HAMP"/>
    <property type="match status" value="1"/>
</dbReference>
<dbReference type="Pfam" id="PF02518">
    <property type="entry name" value="HATPase_c"/>
    <property type="match status" value="1"/>
</dbReference>
<keyword evidence="10" id="KW-0902">Two-component regulatory system</keyword>
<evidence type="ECO:0000256" key="12">
    <source>
        <dbReference type="SAM" id="Phobius"/>
    </source>
</evidence>
<evidence type="ECO:0000256" key="4">
    <source>
        <dbReference type="ARBA" id="ARBA00015735"/>
    </source>
</evidence>
<evidence type="ECO:0000256" key="9">
    <source>
        <dbReference type="ARBA" id="ARBA00022989"/>
    </source>
</evidence>
<reference evidence="15" key="1">
    <citation type="submission" date="2022-07" db="EMBL/GenBank/DDBJ databases">
        <authorList>
            <person name="Kouya T."/>
            <person name="Ishiyama Y."/>
        </authorList>
    </citation>
    <scope>NUCLEOTIDE SEQUENCE</scope>
    <source>
        <strain evidence="15">WR16-4</strain>
    </source>
</reference>
<dbReference type="InterPro" id="IPR036097">
    <property type="entry name" value="HisK_dim/P_sf"/>
</dbReference>
<evidence type="ECO:0000256" key="5">
    <source>
        <dbReference type="ARBA" id="ARBA00022553"/>
    </source>
</evidence>
<proteinExistence type="predicted"/>
<evidence type="ECO:0000256" key="3">
    <source>
        <dbReference type="ARBA" id="ARBA00012438"/>
    </source>
</evidence>
<accession>A0A9W6B0W8</accession>
<evidence type="ECO:0000256" key="1">
    <source>
        <dbReference type="ARBA" id="ARBA00000085"/>
    </source>
</evidence>
<evidence type="ECO:0000256" key="2">
    <source>
        <dbReference type="ARBA" id="ARBA00004141"/>
    </source>
</evidence>
<feature type="transmembrane region" description="Helical" evidence="12">
    <location>
        <begin position="199"/>
        <end position="226"/>
    </location>
</feature>
<dbReference type="Pfam" id="PF00512">
    <property type="entry name" value="HisKA"/>
    <property type="match status" value="1"/>
</dbReference>
<dbReference type="EC" id="2.7.13.3" evidence="3"/>
<evidence type="ECO:0000313" key="16">
    <source>
        <dbReference type="Proteomes" id="UP001144204"/>
    </source>
</evidence>
<dbReference type="InterPro" id="IPR003594">
    <property type="entry name" value="HATPase_dom"/>
</dbReference>
<comment type="catalytic activity">
    <reaction evidence="1">
        <text>ATP + protein L-histidine = ADP + protein N-phospho-L-histidine.</text>
        <dbReference type="EC" id="2.7.13.3"/>
    </reaction>
</comment>
<dbReference type="Gene3D" id="3.30.565.10">
    <property type="entry name" value="Histidine kinase-like ATPase, C-terminal domain"/>
    <property type="match status" value="1"/>
</dbReference>
<dbReference type="Proteomes" id="UP001144204">
    <property type="component" value="Unassembled WGS sequence"/>
</dbReference>
<gene>
    <name evidence="15" type="primary">hpk5</name>
    <name evidence="15" type="ORF">WR164_07460</name>
</gene>
<evidence type="ECO:0000313" key="15">
    <source>
        <dbReference type="EMBL" id="GLB46767.1"/>
    </source>
</evidence>
<dbReference type="CDD" id="cd00082">
    <property type="entry name" value="HisKA"/>
    <property type="match status" value="1"/>
</dbReference>
<keyword evidence="8 15" id="KW-0418">Kinase</keyword>
<dbReference type="InterPro" id="IPR036890">
    <property type="entry name" value="HATPase_C_sf"/>
</dbReference>
<evidence type="ECO:0000256" key="11">
    <source>
        <dbReference type="ARBA" id="ARBA00023136"/>
    </source>
</evidence>
<evidence type="ECO:0000256" key="10">
    <source>
        <dbReference type="ARBA" id="ARBA00023012"/>
    </source>
</evidence>
<dbReference type="InterPro" id="IPR004358">
    <property type="entry name" value="Sig_transdc_His_kin-like_C"/>
</dbReference>
<dbReference type="InterPro" id="IPR003661">
    <property type="entry name" value="HisK_dim/P_dom"/>
</dbReference>
<name>A0A9W6B0W8_9LACO</name>
<dbReference type="SMART" id="SM00304">
    <property type="entry name" value="HAMP"/>
    <property type="match status" value="1"/>
</dbReference>
<reference evidence="15" key="2">
    <citation type="journal article" date="2023" name="PLoS ONE">
        <title>Philodulcilactobacillus myokoensis gen. nov., sp. nov., a fructophilic, acidophilic, and agar-phobic lactic acid bacterium isolated from fermented vegetable extracts.</title>
        <authorList>
            <person name="Kouya T."/>
            <person name="Ishiyama Y."/>
            <person name="Ohashi S."/>
            <person name="Kumakubo R."/>
            <person name="Yamazaki T."/>
            <person name="Otaki T."/>
        </authorList>
    </citation>
    <scope>NUCLEOTIDE SEQUENCE</scope>
    <source>
        <strain evidence="15">WR16-4</strain>
    </source>
</reference>
<dbReference type="RefSeq" id="WP_286136228.1">
    <property type="nucleotide sequence ID" value="NZ_BRPL01000002.1"/>
</dbReference>
<dbReference type="SUPFAM" id="SSF47384">
    <property type="entry name" value="Homodimeric domain of signal transducing histidine kinase"/>
    <property type="match status" value="1"/>
</dbReference>
<dbReference type="PANTHER" id="PTHR45528:SF12">
    <property type="entry name" value="SENSOR HISTIDINE KINASE ARSS"/>
    <property type="match status" value="1"/>
</dbReference>
<evidence type="ECO:0000259" key="13">
    <source>
        <dbReference type="PROSITE" id="PS50109"/>
    </source>
</evidence>
<sequence length="518" mass="60217">MKLMKDSDHDQKKVKRRISLKWKWSIGTAIVVFIMFSIFAFLIYHQFSEVLLSQEKSRIQNVSETVADNLSQNRKPLNQDMFNNPSQELVSPNLSDVHNSNRNNQTYSDPIFSNLFGNNIAANVFNDNGQLLMSSKQLVNYKFNRRDFLNHQGIKFRRINHKMIVVNNMMIFSNKNHQHIGYLQIINNLKNYRTSMDQLFIILFILSLISIFVSSILAYILADYLLRPINEIRRTMNVITSSPKSNRRVPELNQNDELSDLGNLFNDMLDQMQRYINQQEQFVGDVSHELRTPVAIIQGHLSMLSRWGKDDPQILQESINASLDEIKRMRGLVKEMLDLSRAEEGNIYFKDKTTEVKGIVYQVFNDFKMIHPDFHFVLDDDIKRKTIIKMYRDHLEQVLIILLDNAIKYSTKRKEIDMSMSLTANNIRISVQDFGEGISQKNMKLIFNRFYRVDKARSRKKGGNGLGLSIAKRLVEVYHGHISVESSLGSGSIFTISFPIDHEIKPDKKSKPKQKEAK</sequence>
<feature type="transmembrane region" description="Helical" evidence="12">
    <location>
        <begin position="21"/>
        <end position="44"/>
    </location>
</feature>
<feature type="domain" description="HAMP" evidence="14">
    <location>
        <begin position="223"/>
        <end position="277"/>
    </location>
</feature>
<dbReference type="PRINTS" id="PR00344">
    <property type="entry name" value="BCTRLSENSOR"/>
</dbReference>
<keyword evidence="9 12" id="KW-1133">Transmembrane helix</keyword>
<dbReference type="GO" id="GO:0016020">
    <property type="term" value="C:membrane"/>
    <property type="evidence" value="ECO:0007669"/>
    <property type="project" value="UniProtKB-SubCell"/>
</dbReference>
<dbReference type="InterPro" id="IPR005467">
    <property type="entry name" value="His_kinase_dom"/>
</dbReference>
<evidence type="ECO:0000256" key="6">
    <source>
        <dbReference type="ARBA" id="ARBA00022679"/>
    </source>
</evidence>
<dbReference type="AlphaFoldDB" id="A0A9W6B0W8"/>
<keyword evidence="11 12" id="KW-0472">Membrane</keyword>
<organism evidence="15 16">
    <name type="scientific">Philodulcilactobacillus myokoensis</name>
    <dbReference type="NCBI Taxonomy" id="2929573"/>
    <lineage>
        <taxon>Bacteria</taxon>
        <taxon>Bacillati</taxon>
        <taxon>Bacillota</taxon>
        <taxon>Bacilli</taxon>
        <taxon>Lactobacillales</taxon>
        <taxon>Lactobacillaceae</taxon>
        <taxon>Philodulcilactobacillus</taxon>
    </lineage>
</organism>
<comment type="subcellular location">
    <subcellularLocation>
        <location evidence="2">Membrane</location>
        <topology evidence="2">Multi-pass membrane protein</topology>
    </subcellularLocation>
</comment>
<dbReference type="InterPro" id="IPR041610">
    <property type="entry name" value="ArlS_N"/>
</dbReference>
<evidence type="ECO:0000256" key="7">
    <source>
        <dbReference type="ARBA" id="ARBA00022692"/>
    </source>
</evidence>
<dbReference type="CDD" id="cd06225">
    <property type="entry name" value="HAMP"/>
    <property type="match status" value="1"/>
</dbReference>
<dbReference type="SUPFAM" id="SSF55874">
    <property type="entry name" value="ATPase domain of HSP90 chaperone/DNA topoisomerase II/histidine kinase"/>
    <property type="match status" value="1"/>
</dbReference>
<dbReference type="SMART" id="SM00387">
    <property type="entry name" value="HATPase_c"/>
    <property type="match status" value="1"/>
</dbReference>
<protein>
    <recommendedName>
        <fullName evidence="4">Signal transduction histidine-protein kinase ArlS</fullName>
        <ecNumber evidence="3">2.7.13.3</ecNumber>
    </recommendedName>
</protein>
<comment type="caution">
    <text evidence="15">The sequence shown here is derived from an EMBL/GenBank/DDBJ whole genome shotgun (WGS) entry which is preliminary data.</text>
</comment>
<dbReference type="PROSITE" id="PS50109">
    <property type="entry name" value="HIS_KIN"/>
    <property type="match status" value="1"/>
</dbReference>
<dbReference type="FunFam" id="3.30.565.10:FF:000006">
    <property type="entry name" value="Sensor histidine kinase WalK"/>
    <property type="match status" value="1"/>
</dbReference>
<dbReference type="Pfam" id="PF00672">
    <property type="entry name" value="HAMP"/>
    <property type="match status" value="1"/>
</dbReference>
<evidence type="ECO:0000259" key="14">
    <source>
        <dbReference type="PROSITE" id="PS50885"/>
    </source>
</evidence>
<dbReference type="Pfam" id="PF18719">
    <property type="entry name" value="ArlS_N"/>
    <property type="match status" value="1"/>
</dbReference>
<feature type="domain" description="Histidine kinase" evidence="13">
    <location>
        <begin position="285"/>
        <end position="502"/>
    </location>
</feature>
<dbReference type="InterPro" id="IPR003660">
    <property type="entry name" value="HAMP_dom"/>
</dbReference>
<dbReference type="SUPFAM" id="SSF158472">
    <property type="entry name" value="HAMP domain-like"/>
    <property type="match status" value="1"/>
</dbReference>
<dbReference type="Gene3D" id="6.10.340.10">
    <property type="match status" value="1"/>
</dbReference>
<dbReference type="FunFam" id="1.10.287.130:FF:000001">
    <property type="entry name" value="Two-component sensor histidine kinase"/>
    <property type="match status" value="1"/>
</dbReference>
<dbReference type="Gene3D" id="1.10.287.130">
    <property type="match status" value="1"/>
</dbReference>
<keyword evidence="7 12" id="KW-0812">Transmembrane</keyword>
<evidence type="ECO:0000256" key="8">
    <source>
        <dbReference type="ARBA" id="ARBA00022777"/>
    </source>
</evidence>
<dbReference type="GO" id="GO:0000155">
    <property type="term" value="F:phosphorelay sensor kinase activity"/>
    <property type="evidence" value="ECO:0007669"/>
    <property type="project" value="InterPro"/>
</dbReference>
<keyword evidence="6" id="KW-0808">Transferase</keyword>
<keyword evidence="16" id="KW-1185">Reference proteome</keyword>